<gene>
    <name evidence="2" type="ORF">BIW11_10566</name>
</gene>
<sequence length="244" mass="27693">MVSNSVYRSIVKTKAGKKGNCRDWRLLAELVLPHERLQQLQLTQDPLAETLKAWPSEATIGHVLTALEAVERFDVIDDCIESIQKDCKDFQNRRRVWGMPSSVHATCFQAFVVHAQTDNEFVKQLIDRLEKKEGLSLFIPVRDFPAAMANYLYKLMQVMDNQCRKIIIVISKALAADDNATQLLEKAEQLRAQQMQTGFTSSRIIPVILEDCPVVGSSLISISPVNFRSHPEWAWPKLISALKM</sequence>
<dbReference type="InterPro" id="IPR000157">
    <property type="entry name" value="TIR_dom"/>
</dbReference>
<name>A0A1V9XFF5_9ACAR</name>
<dbReference type="PROSITE" id="PS50104">
    <property type="entry name" value="TIR"/>
    <property type="match status" value="1"/>
</dbReference>
<dbReference type="InParanoid" id="A0A1V9XFF5"/>
<dbReference type="Pfam" id="PF13676">
    <property type="entry name" value="TIR_2"/>
    <property type="match status" value="1"/>
</dbReference>
<dbReference type="SUPFAM" id="SSF52200">
    <property type="entry name" value="Toll/Interleukin receptor TIR domain"/>
    <property type="match status" value="1"/>
</dbReference>
<accession>A0A1V9XFF5</accession>
<dbReference type="Gene3D" id="3.40.50.10140">
    <property type="entry name" value="Toll/interleukin-1 receptor homology (TIR) domain"/>
    <property type="match status" value="1"/>
</dbReference>
<dbReference type="OrthoDB" id="10037120at2759"/>
<proteinExistence type="predicted"/>
<dbReference type="InterPro" id="IPR035897">
    <property type="entry name" value="Toll_tir_struct_dom_sf"/>
</dbReference>
<dbReference type="GO" id="GO:0007165">
    <property type="term" value="P:signal transduction"/>
    <property type="evidence" value="ECO:0007669"/>
    <property type="project" value="InterPro"/>
</dbReference>
<feature type="domain" description="TIR" evidence="1">
    <location>
        <begin position="106"/>
        <end position="242"/>
    </location>
</feature>
<reference evidence="2 3" key="1">
    <citation type="journal article" date="2017" name="Gigascience">
        <title>Draft genome of the honey bee ectoparasitic mite, Tropilaelaps mercedesae, is shaped by the parasitic life history.</title>
        <authorList>
            <person name="Dong X."/>
            <person name="Armstrong S.D."/>
            <person name="Xia D."/>
            <person name="Makepeace B.L."/>
            <person name="Darby A.C."/>
            <person name="Kadowaki T."/>
        </authorList>
    </citation>
    <scope>NUCLEOTIDE SEQUENCE [LARGE SCALE GENOMIC DNA]</scope>
    <source>
        <strain evidence="2">Wuxi-XJTLU</strain>
    </source>
</reference>
<comment type="caution">
    <text evidence="2">The sequence shown here is derived from an EMBL/GenBank/DDBJ whole genome shotgun (WGS) entry which is preliminary data.</text>
</comment>
<keyword evidence="3" id="KW-1185">Reference proteome</keyword>
<dbReference type="Proteomes" id="UP000192247">
    <property type="component" value="Unassembled WGS sequence"/>
</dbReference>
<dbReference type="EMBL" id="MNPL01012414">
    <property type="protein sequence ID" value="OQR72151.1"/>
    <property type="molecule type" value="Genomic_DNA"/>
</dbReference>
<evidence type="ECO:0000313" key="2">
    <source>
        <dbReference type="EMBL" id="OQR72151.1"/>
    </source>
</evidence>
<dbReference type="Gene3D" id="1.10.533.10">
    <property type="entry name" value="Death Domain, Fas"/>
    <property type="match status" value="1"/>
</dbReference>
<protein>
    <submittedName>
        <fullName evidence="2">Myeloid differentiation primary response protein MyD88-like</fullName>
    </submittedName>
</protein>
<organism evidence="2 3">
    <name type="scientific">Tropilaelaps mercedesae</name>
    <dbReference type="NCBI Taxonomy" id="418985"/>
    <lineage>
        <taxon>Eukaryota</taxon>
        <taxon>Metazoa</taxon>
        <taxon>Ecdysozoa</taxon>
        <taxon>Arthropoda</taxon>
        <taxon>Chelicerata</taxon>
        <taxon>Arachnida</taxon>
        <taxon>Acari</taxon>
        <taxon>Parasitiformes</taxon>
        <taxon>Mesostigmata</taxon>
        <taxon>Gamasina</taxon>
        <taxon>Dermanyssoidea</taxon>
        <taxon>Laelapidae</taxon>
        <taxon>Tropilaelaps</taxon>
    </lineage>
</organism>
<evidence type="ECO:0000313" key="3">
    <source>
        <dbReference type="Proteomes" id="UP000192247"/>
    </source>
</evidence>
<dbReference type="InterPro" id="IPR011029">
    <property type="entry name" value="DEATH-like_dom_sf"/>
</dbReference>
<evidence type="ECO:0000259" key="1">
    <source>
        <dbReference type="PROSITE" id="PS50104"/>
    </source>
</evidence>
<dbReference type="SUPFAM" id="SSF47986">
    <property type="entry name" value="DEATH domain"/>
    <property type="match status" value="1"/>
</dbReference>
<dbReference type="STRING" id="418985.A0A1V9XFF5"/>
<dbReference type="AlphaFoldDB" id="A0A1V9XFF5"/>